<dbReference type="AlphaFoldDB" id="A0A0F8A223"/>
<evidence type="ECO:0000313" key="2">
    <source>
        <dbReference type="Proteomes" id="UP000054481"/>
    </source>
</evidence>
<name>A0A0F8A223_9HYPO</name>
<evidence type="ECO:0000313" key="1">
    <source>
        <dbReference type="EMBL" id="KJZ69989.1"/>
    </source>
</evidence>
<dbReference type="Proteomes" id="UP000054481">
    <property type="component" value="Unassembled WGS sequence"/>
</dbReference>
<proteinExistence type="predicted"/>
<gene>
    <name evidence="1" type="ORF">HIM_10634</name>
</gene>
<dbReference type="EMBL" id="KQ030659">
    <property type="protein sequence ID" value="KJZ69989.1"/>
    <property type="molecule type" value="Genomic_DNA"/>
</dbReference>
<reference evidence="1 2" key="1">
    <citation type="journal article" date="2014" name="Genome Biol. Evol.">
        <title>Comparative genomics and transcriptomics analyses reveal divergent lifestyle features of nematode endoparasitic fungus Hirsutella minnesotensis.</title>
        <authorList>
            <person name="Lai Y."/>
            <person name="Liu K."/>
            <person name="Zhang X."/>
            <person name="Zhang X."/>
            <person name="Li K."/>
            <person name="Wang N."/>
            <person name="Shu C."/>
            <person name="Wu Y."/>
            <person name="Wang C."/>
            <person name="Bushley K.E."/>
            <person name="Xiang M."/>
            <person name="Liu X."/>
        </authorList>
    </citation>
    <scope>NUCLEOTIDE SEQUENCE [LARGE SCALE GENOMIC DNA]</scope>
    <source>
        <strain evidence="1 2">3608</strain>
    </source>
</reference>
<keyword evidence="2" id="KW-1185">Reference proteome</keyword>
<organism evidence="1 2">
    <name type="scientific">Hirsutella minnesotensis 3608</name>
    <dbReference type="NCBI Taxonomy" id="1043627"/>
    <lineage>
        <taxon>Eukaryota</taxon>
        <taxon>Fungi</taxon>
        <taxon>Dikarya</taxon>
        <taxon>Ascomycota</taxon>
        <taxon>Pezizomycotina</taxon>
        <taxon>Sordariomycetes</taxon>
        <taxon>Hypocreomycetidae</taxon>
        <taxon>Hypocreales</taxon>
        <taxon>Ophiocordycipitaceae</taxon>
        <taxon>Hirsutella</taxon>
    </lineage>
</organism>
<protein>
    <submittedName>
        <fullName evidence="1">Uncharacterized protein</fullName>
    </submittedName>
</protein>
<sequence>MTDNQQCGCEIGSRQCLVPPFYIRLLDHSNEQDADASCSDRDQLLSLLPASYRKESGDLAAVSRFQAIKNLRYGAPQHSLRLGRFTFELLDSNGTPLQKASSGKYEVLEGQELVVSFVDNEHSQPVHISIFNLNATWGVEKLHPGDGQDSEETLADKPVRVDVRMEIPGGTNADPPEIDDIIRAFIYTGEHPPSWDELILPNLPAESSQVFPDLPVEAVLFAPDLPENPLGSRQMKVRRQQERGGQWAVLDFVVRTSRSYAGVVTRNG</sequence>
<dbReference type="OrthoDB" id="3223806at2759"/>
<accession>A0A0F8A223</accession>